<dbReference type="PANTHER" id="PTHR11728">
    <property type="entry name" value="GLYCEROL-3-PHOSPHATE DEHYDROGENASE"/>
    <property type="match status" value="1"/>
</dbReference>
<dbReference type="Proteomes" id="UP000009131">
    <property type="component" value="Unassembled WGS sequence"/>
</dbReference>
<name>G7EAY7_MIXOS</name>
<dbReference type="NCBIfam" id="TIGR03376">
    <property type="entry name" value="glycerol3P_DH"/>
    <property type="match status" value="1"/>
</dbReference>
<dbReference type="GO" id="GO:0046168">
    <property type="term" value="P:glycerol-3-phosphate catabolic process"/>
    <property type="evidence" value="ECO:0007669"/>
    <property type="project" value="UniProtKB-UniRule"/>
</dbReference>
<dbReference type="Pfam" id="PF01210">
    <property type="entry name" value="NAD_Gly3P_dh_N"/>
    <property type="match status" value="1"/>
</dbReference>
<dbReference type="HOGENOM" id="CLU_033449_2_1_1"/>
<accession>G7EAY7</accession>
<comment type="similarity">
    <text evidence="1 5">Belongs to the NAD-dependent glycerol-3-phosphate dehydrogenase family.</text>
</comment>
<dbReference type="InterPro" id="IPR006168">
    <property type="entry name" value="G3P_DH_NAD-dep"/>
</dbReference>
<dbReference type="GO" id="GO:0141152">
    <property type="term" value="F:glycerol-3-phosphate dehydrogenase (NAD+) activity"/>
    <property type="evidence" value="ECO:0007669"/>
    <property type="project" value="UniProtKB-UniRule"/>
</dbReference>
<dbReference type="eggNOG" id="KOG2711">
    <property type="taxonomic scope" value="Eukaryota"/>
</dbReference>
<dbReference type="AlphaFoldDB" id="G7EAY7"/>
<dbReference type="GO" id="GO:0051287">
    <property type="term" value="F:NAD binding"/>
    <property type="evidence" value="ECO:0007669"/>
    <property type="project" value="UniProtKB-UniRule"/>
</dbReference>
<dbReference type="EC" id="1.1.1.8" evidence="6"/>
<dbReference type="Gene3D" id="3.40.50.720">
    <property type="entry name" value="NAD(P)-binding Rossmann-like Domain"/>
    <property type="match status" value="1"/>
</dbReference>
<dbReference type="InterPro" id="IPR006109">
    <property type="entry name" value="G3P_DH_NAD-dep_C"/>
</dbReference>
<dbReference type="EMBL" id="BABT02000252">
    <property type="protein sequence ID" value="GAA99997.1"/>
    <property type="molecule type" value="Genomic_DNA"/>
</dbReference>
<evidence type="ECO:0000313" key="10">
    <source>
        <dbReference type="Proteomes" id="UP000009131"/>
    </source>
</evidence>
<evidence type="ECO:0000313" key="9">
    <source>
        <dbReference type="EMBL" id="GAA99997.1"/>
    </source>
</evidence>
<keyword evidence="3 5" id="KW-0520">NAD</keyword>
<dbReference type="FunFam" id="3.40.50.720:FF:000365">
    <property type="entry name" value="Glycerol-3-phosphate dehydrogenase [NAD(+)]"/>
    <property type="match status" value="1"/>
</dbReference>
<dbReference type="GO" id="GO:0005829">
    <property type="term" value="C:cytosol"/>
    <property type="evidence" value="ECO:0007669"/>
    <property type="project" value="TreeGrafter"/>
</dbReference>
<feature type="domain" description="Glycerol-3-phosphate dehydrogenase NAD-dependent C-terminal" evidence="8">
    <location>
        <begin position="269"/>
        <end position="414"/>
    </location>
</feature>
<dbReference type="InParanoid" id="G7EAY7"/>
<dbReference type="FunCoup" id="G7EAY7">
    <property type="interactions" value="249"/>
</dbReference>
<dbReference type="Pfam" id="PF07479">
    <property type="entry name" value="NAD_Gly3P_dh_C"/>
    <property type="match status" value="1"/>
</dbReference>
<evidence type="ECO:0000256" key="1">
    <source>
        <dbReference type="ARBA" id="ARBA00011009"/>
    </source>
</evidence>
<dbReference type="Gene3D" id="1.10.1040.10">
    <property type="entry name" value="N-(1-d-carboxylethyl)-l-norvaline Dehydrogenase, domain 2"/>
    <property type="match status" value="1"/>
</dbReference>
<dbReference type="InterPro" id="IPR036291">
    <property type="entry name" value="NAD(P)-bd_dom_sf"/>
</dbReference>
<comment type="catalytic activity">
    <reaction evidence="4 6">
        <text>sn-glycerol 3-phosphate + NAD(+) = dihydroxyacetone phosphate + NADH + H(+)</text>
        <dbReference type="Rhea" id="RHEA:11092"/>
        <dbReference type="ChEBI" id="CHEBI:15378"/>
        <dbReference type="ChEBI" id="CHEBI:57540"/>
        <dbReference type="ChEBI" id="CHEBI:57597"/>
        <dbReference type="ChEBI" id="CHEBI:57642"/>
        <dbReference type="ChEBI" id="CHEBI:57945"/>
        <dbReference type="EC" id="1.1.1.8"/>
    </reaction>
</comment>
<reference evidence="9 10" key="2">
    <citation type="journal article" date="2012" name="Open Biol.">
        <title>Characteristics of nucleosomes and linker DNA regions on the genome of the basidiomycete Mixia osmundae revealed by mono- and dinucleosome mapping.</title>
        <authorList>
            <person name="Nishida H."/>
            <person name="Kondo S."/>
            <person name="Matsumoto T."/>
            <person name="Suzuki Y."/>
            <person name="Yoshikawa H."/>
            <person name="Taylor T.D."/>
            <person name="Sugiyama J."/>
        </authorList>
    </citation>
    <scope>NUCLEOTIDE SEQUENCE [LARGE SCALE GENOMIC DNA]</scope>
    <source>
        <strain evidence="10">CBS 9802 / IAM 14324 / JCM 22182 / KY 12970</strain>
    </source>
</reference>
<dbReference type="OrthoDB" id="10263760at2759"/>
<dbReference type="SUPFAM" id="SSF51735">
    <property type="entry name" value="NAD(P)-binding Rossmann-fold domains"/>
    <property type="match status" value="1"/>
</dbReference>
<evidence type="ECO:0000256" key="2">
    <source>
        <dbReference type="ARBA" id="ARBA00023002"/>
    </source>
</evidence>
<dbReference type="GO" id="GO:0005634">
    <property type="term" value="C:nucleus"/>
    <property type="evidence" value="ECO:0007669"/>
    <property type="project" value="TreeGrafter"/>
</dbReference>
<dbReference type="FunFam" id="1.10.1040.10:FF:000004">
    <property type="entry name" value="Glycerol-3-phosphate dehydrogenase [NAD(+)]"/>
    <property type="match status" value="1"/>
</dbReference>
<evidence type="ECO:0000256" key="4">
    <source>
        <dbReference type="ARBA" id="ARBA00048683"/>
    </source>
</evidence>
<dbReference type="PRINTS" id="PR00077">
    <property type="entry name" value="GPDHDRGNASE"/>
</dbReference>
<keyword evidence="2 5" id="KW-0560">Oxidoreductase</keyword>
<organism evidence="9 10">
    <name type="scientific">Mixia osmundae (strain CBS 9802 / IAM 14324 / JCM 22182 / KY 12970)</name>
    <dbReference type="NCBI Taxonomy" id="764103"/>
    <lineage>
        <taxon>Eukaryota</taxon>
        <taxon>Fungi</taxon>
        <taxon>Dikarya</taxon>
        <taxon>Basidiomycota</taxon>
        <taxon>Pucciniomycotina</taxon>
        <taxon>Mixiomycetes</taxon>
        <taxon>Mixiales</taxon>
        <taxon>Mixiaceae</taxon>
        <taxon>Mixia</taxon>
    </lineage>
</organism>
<sequence>MQASLARSLQTSRGPLLTHRTRTATLSGHCYHSRARQTLAPTLVTMGYRSSAREAISDAYHTVRRRRHADTPRHHAKEKIAIIGSGNWGSAIAMLVGQNVLTHPDSFDDHVPMYVHEEEINGRKLTEIINEEHENVKYLPGIKLPDNVQAIPDLAEAVDGATALIFVLPHQFIPSICRDLRGKIPKHGVKAISLIKGVDVKGTNIAIFADVIESLLNVSCSALSGANIADEVAKGAFSETTVGYRRKVDGVMWQKLFQNENFHVQIIDDVAGVSLCGALKNVVAVAAGFSDGLGWGNNSKAAIMRIGLLEMKKFSMEFFQGVRPETFVQESAGVADLITTCFGGRNRKCAEAYVKTGKPFDVLEKQLLNGQKLQGVETAREVHNFLQARGRVDEYPLFRTVYEIAYKSLEPSKITAKL</sequence>
<protein>
    <recommendedName>
        <fullName evidence="6">Glycerol-3-phosphate dehydrogenase [NAD(+)]</fullName>
        <ecNumber evidence="6">1.1.1.8</ecNumber>
    </recommendedName>
</protein>
<dbReference type="GO" id="GO:0042803">
    <property type="term" value="F:protein homodimerization activity"/>
    <property type="evidence" value="ECO:0007669"/>
    <property type="project" value="InterPro"/>
</dbReference>
<evidence type="ECO:0000256" key="6">
    <source>
        <dbReference type="RuleBase" id="RU361243"/>
    </source>
</evidence>
<dbReference type="InterPro" id="IPR017751">
    <property type="entry name" value="G3P_DH_NAD-dep_euk"/>
</dbReference>
<dbReference type="PROSITE" id="PS00957">
    <property type="entry name" value="NAD_G3PDH"/>
    <property type="match status" value="1"/>
</dbReference>
<dbReference type="STRING" id="764103.G7EAY7"/>
<feature type="domain" description="Glycerol-3-phosphate dehydrogenase NAD-dependent N-terminal" evidence="7">
    <location>
        <begin position="79"/>
        <end position="246"/>
    </location>
</feature>
<comment type="caution">
    <text evidence="9">The sequence shown here is derived from an EMBL/GenBank/DDBJ whole genome shotgun (WGS) entry which is preliminary data.</text>
</comment>
<keyword evidence="10" id="KW-1185">Reference proteome</keyword>
<reference evidence="9 10" key="1">
    <citation type="journal article" date="2011" name="J. Gen. Appl. Microbiol.">
        <title>Draft genome sequencing of the enigmatic basidiomycete Mixia osmundae.</title>
        <authorList>
            <person name="Nishida H."/>
            <person name="Nagatsuka Y."/>
            <person name="Sugiyama J."/>
        </authorList>
    </citation>
    <scope>NUCLEOTIDE SEQUENCE [LARGE SCALE GENOMIC DNA]</scope>
    <source>
        <strain evidence="10">CBS 9802 / IAM 14324 / JCM 22182 / KY 12970</strain>
    </source>
</reference>
<dbReference type="InterPro" id="IPR013328">
    <property type="entry name" value="6PGD_dom2"/>
</dbReference>
<evidence type="ECO:0000259" key="7">
    <source>
        <dbReference type="Pfam" id="PF01210"/>
    </source>
</evidence>
<gene>
    <name evidence="9" type="primary">Mo06700</name>
    <name evidence="9" type="ORF">E5Q_06700</name>
</gene>
<dbReference type="GO" id="GO:0005975">
    <property type="term" value="P:carbohydrate metabolic process"/>
    <property type="evidence" value="ECO:0007669"/>
    <property type="project" value="InterPro"/>
</dbReference>
<evidence type="ECO:0000259" key="8">
    <source>
        <dbReference type="Pfam" id="PF07479"/>
    </source>
</evidence>
<evidence type="ECO:0000256" key="3">
    <source>
        <dbReference type="ARBA" id="ARBA00023027"/>
    </source>
</evidence>
<dbReference type="InterPro" id="IPR011128">
    <property type="entry name" value="G3P_DH_NAD-dep_N"/>
</dbReference>
<evidence type="ECO:0000256" key="5">
    <source>
        <dbReference type="RuleBase" id="RU000437"/>
    </source>
</evidence>
<dbReference type="SUPFAM" id="SSF48179">
    <property type="entry name" value="6-phosphogluconate dehydrogenase C-terminal domain-like"/>
    <property type="match status" value="1"/>
</dbReference>
<dbReference type="PANTHER" id="PTHR11728:SF8">
    <property type="entry name" value="GLYCEROL-3-PHOSPHATE DEHYDROGENASE [NAD(+)]-RELATED"/>
    <property type="match status" value="1"/>
</dbReference>
<dbReference type="InterPro" id="IPR008927">
    <property type="entry name" value="6-PGluconate_DH-like_C_sf"/>
</dbReference>
<proteinExistence type="inferred from homology"/>